<dbReference type="RefSeq" id="WP_161863174.1">
    <property type="nucleotide sequence ID" value="NZ_CP046620.1"/>
</dbReference>
<dbReference type="PANTHER" id="PTHR43685">
    <property type="entry name" value="GLYCOSYLTRANSFERASE"/>
    <property type="match status" value="1"/>
</dbReference>
<keyword evidence="3" id="KW-0808">Transferase</keyword>
<dbReference type="GO" id="GO:0016757">
    <property type="term" value="F:glycosyltransferase activity"/>
    <property type="evidence" value="ECO:0007669"/>
    <property type="project" value="UniProtKB-ARBA"/>
</dbReference>
<dbReference type="Pfam" id="PF13439">
    <property type="entry name" value="Glyco_transf_4"/>
    <property type="match status" value="1"/>
</dbReference>
<dbReference type="AlphaFoldDB" id="A0A6P1T3P0"/>
<dbReference type="Proteomes" id="UP000464495">
    <property type="component" value="Chromosome"/>
</dbReference>
<proteinExistence type="predicted"/>
<protein>
    <submittedName>
        <fullName evidence="3">Glycosyltransferase</fullName>
    </submittedName>
</protein>
<dbReference type="Gene3D" id="3.90.550.10">
    <property type="entry name" value="Spore Coat Polysaccharide Biosynthesis Protein SpsA, Chain A"/>
    <property type="match status" value="1"/>
</dbReference>
<dbReference type="InterPro" id="IPR001173">
    <property type="entry name" value="Glyco_trans_2-like"/>
</dbReference>
<evidence type="ECO:0000313" key="4">
    <source>
        <dbReference type="Proteomes" id="UP000464495"/>
    </source>
</evidence>
<dbReference type="SUPFAM" id="SSF53448">
    <property type="entry name" value="Nucleotide-diphospho-sugar transferases"/>
    <property type="match status" value="1"/>
</dbReference>
<dbReference type="SUPFAM" id="SSF53756">
    <property type="entry name" value="UDP-Glycosyltransferase/glycogen phosphorylase"/>
    <property type="match status" value="1"/>
</dbReference>
<dbReference type="CDD" id="cd00761">
    <property type="entry name" value="Glyco_tranf_GTA_type"/>
    <property type="match status" value="1"/>
</dbReference>
<evidence type="ECO:0000259" key="1">
    <source>
        <dbReference type="Pfam" id="PF00535"/>
    </source>
</evidence>
<evidence type="ECO:0000313" key="3">
    <source>
        <dbReference type="EMBL" id="QHQ36627.1"/>
    </source>
</evidence>
<sequence length="877" mass="96811">MSFDPKIAVVVPTYQHSGLVSEAIRTALAQVGGPEYVIVAVDDGCPSRETRVALSGWSRLHPEKVHYLHQANRGLSGARNAGIAYARGHWPGLDAIYLLDSDNRLEPHAMQLFGHLLENDPDADWFFPNFDMFGLESTAHNGGPYSVARMANSNQCEAGSLVRSRVFDAGIWFDETMRSGYEDWDFWLTATGAGFRGRRVDQSFFRYRKRPESMLAGSHTDDTTLRERIAEKHRWLYARDGVAQAVMAEGPVALVIDLQSGTGSLRHGPRLLAEEMDFPALAAYLFRAVAQPQRHTLPPYVLLARGGAEQVLDDPLRGQSWLTHLAQGLVYNTTATLRIAPEVEEGSYWFTTEYHSAPQPFPNFPRTPGGRKLRDKLVERAETRFGEADIVGLRTRAMVHMLDARDVGQAFRELTDRSRPPECMAYLPEWQLPEGTPGLLPLWRKFTDRLLNCRFANDHRHKFRTWRADPAVTGPSDLPAVLSKNALDGAPLFIERKGGEKHIGFVLPILKFGGVEKCAIALARAMRAEGIVPHLFIYGNQDAANTEWLYEPFESVHMVGNGALRDWRGPRYLGTKMAPEPPKPVLASILGPLSGMDAVINAGSAALHHGLGPLKRKGIVTVAWEHLIETGPYGRSYGTPYLAIAYEGGYDLILTCSRQLATWMRGQGVPGQKLLPIPNGPGFPMSPERVAETLAERANRDADAPVRVGFLGRMDRQKGLDRFVRIVEACRDLPLEFSITGKAVLDGAEMPVIPPDLPVYPAAYELGDVEAAFARMDILLMPSRDEGLPLTIMEAQRVGVVPIVSNVGAVPEAIRNGETGYIVAADHVVDETVSRLRQLCADRAELARVSRAASADADNWTVNAKAVIAALQARWRA</sequence>
<evidence type="ECO:0000259" key="2">
    <source>
        <dbReference type="Pfam" id="PF13439"/>
    </source>
</evidence>
<gene>
    <name evidence="3" type="ORF">GO499_16325</name>
</gene>
<keyword evidence="4" id="KW-1185">Reference proteome</keyword>
<reference evidence="3 4" key="1">
    <citation type="submission" date="2019-12" db="EMBL/GenBank/DDBJ databases">
        <title>Complete genome sequence of Algicella marina strain 9Alg 56(T) isolated from the red alga Tichocarpus crinitus.</title>
        <authorList>
            <person name="Kim S.-G."/>
            <person name="Nedashkovskaya O.I."/>
        </authorList>
    </citation>
    <scope>NUCLEOTIDE SEQUENCE [LARGE SCALE GENOMIC DNA]</scope>
    <source>
        <strain evidence="3 4">9Alg 56</strain>
    </source>
</reference>
<name>A0A6P1T3P0_9RHOB</name>
<dbReference type="PANTHER" id="PTHR43685:SF2">
    <property type="entry name" value="GLYCOSYLTRANSFERASE 2-LIKE DOMAIN-CONTAINING PROTEIN"/>
    <property type="match status" value="1"/>
</dbReference>
<dbReference type="CDD" id="cd03801">
    <property type="entry name" value="GT4_PimA-like"/>
    <property type="match status" value="1"/>
</dbReference>
<organism evidence="3 4">
    <name type="scientific">Algicella marina</name>
    <dbReference type="NCBI Taxonomy" id="2683284"/>
    <lineage>
        <taxon>Bacteria</taxon>
        <taxon>Pseudomonadati</taxon>
        <taxon>Pseudomonadota</taxon>
        <taxon>Alphaproteobacteria</taxon>
        <taxon>Rhodobacterales</taxon>
        <taxon>Paracoccaceae</taxon>
        <taxon>Algicella</taxon>
    </lineage>
</organism>
<dbReference type="Gene3D" id="3.40.50.2000">
    <property type="entry name" value="Glycogen Phosphorylase B"/>
    <property type="match status" value="2"/>
</dbReference>
<dbReference type="KEGG" id="amaq:GO499_16325"/>
<dbReference type="Pfam" id="PF13692">
    <property type="entry name" value="Glyco_trans_1_4"/>
    <property type="match status" value="1"/>
</dbReference>
<feature type="domain" description="Glycosyltransferase 2-like" evidence="1">
    <location>
        <begin position="9"/>
        <end position="121"/>
    </location>
</feature>
<accession>A0A6P1T3P0</accession>
<feature type="domain" description="Glycosyltransferase subfamily 4-like N-terminal" evidence="2">
    <location>
        <begin position="512"/>
        <end position="680"/>
    </location>
</feature>
<dbReference type="InterPro" id="IPR050834">
    <property type="entry name" value="Glycosyltransf_2"/>
</dbReference>
<dbReference type="InterPro" id="IPR029044">
    <property type="entry name" value="Nucleotide-diphossugar_trans"/>
</dbReference>
<dbReference type="InterPro" id="IPR028098">
    <property type="entry name" value="Glyco_trans_4-like_N"/>
</dbReference>
<dbReference type="EMBL" id="CP046620">
    <property type="protein sequence ID" value="QHQ36627.1"/>
    <property type="molecule type" value="Genomic_DNA"/>
</dbReference>
<dbReference type="Pfam" id="PF00535">
    <property type="entry name" value="Glycos_transf_2"/>
    <property type="match status" value="1"/>
</dbReference>